<feature type="transmembrane region" description="Helical" evidence="1">
    <location>
        <begin position="135"/>
        <end position="153"/>
    </location>
</feature>
<dbReference type="RefSeq" id="WP_089332758.1">
    <property type="nucleotide sequence ID" value="NZ_FZNS01000004.1"/>
</dbReference>
<feature type="transmembrane region" description="Helical" evidence="1">
    <location>
        <begin position="337"/>
        <end position="356"/>
    </location>
</feature>
<feature type="transmembrane region" description="Helical" evidence="1">
    <location>
        <begin position="224"/>
        <end position="245"/>
    </location>
</feature>
<name>A0A238XTA2_9BACT</name>
<sequence length="509" mass="56568">MFSKVSLKFFRHQFVWPGVLLLLILLVRLYGLRNGGALAFPDEERYLQPVEAVEALASGNAEQACLHLADTQGRPADAIFRLPVAGLQVLLHNVWGVPVTAPFSLLLPQLMNWLVLICNLVLLGYLAHRWLTSRVAVAVVLVYSSLGSTQLYVRHLLPYDMALGITLLLMVLLTAPKARSWSAHRRGFVAGTLALVAFATYPGYYFGLIVPAALVLTATKRRQWLAAMGAFGVGAGTVFIPLELLTRFGHISYFRTLQSPPYLPTQGDFAESFSFLPKYVWHVEGVLGVILLIGAIVGVGIVLTKPISASQAIGLAVVAGWLVHASLGFFAHKMVFYGRLVHFFMPFIVLYAGVALEYSVQRERLRNQVSVLVIVAALIELGNFWWRYTQIAYPLDVLASYAVTSAVPLRYLNEGRVQSTLNYPPASAQYDLSQDTSDSLLLVNFTYPYPLPTGPCQLIPPPVHYQLLFEAPHFFSFPAYTFENFSPIERAHLWRCAYQCRLYQRTGGG</sequence>
<keyword evidence="1" id="KW-0472">Membrane</keyword>
<evidence type="ECO:0000256" key="1">
    <source>
        <dbReference type="SAM" id="Phobius"/>
    </source>
</evidence>
<reference evidence="3" key="1">
    <citation type="submission" date="2017-06" db="EMBL/GenBank/DDBJ databases">
        <authorList>
            <person name="Varghese N."/>
            <person name="Submissions S."/>
        </authorList>
    </citation>
    <scope>NUCLEOTIDE SEQUENCE [LARGE SCALE GENOMIC DNA]</scope>
    <source>
        <strain evidence="3">DSM 28041</strain>
    </source>
</reference>
<keyword evidence="1" id="KW-1133">Transmembrane helix</keyword>
<feature type="transmembrane region" description="Helical" evidence="1">
    <location>
        <begin position="110"/>
        <end position="128"/>
    </location>
</feature>
<dbReference type="Proteomes" id="UP000198310">
    <property type="component" value="Unassembled WGS sequence"/>
</dbReference>
<feature type="transmembrane region" description="Helical" evidence="1">
    <location>
        <begin position="159"/>
        <end position="175"/>
    </location>
</feature>
<protein>
    <recommendedName>
        <fullName evidence="4">Dolichyl-phosphate-mannose-protein mannosyltransferase</fullName>
    </recommendedName>
</protein>
<dbReference type="AlphaFoldDB" id="A0A238XTA2"/>
<proteinExistence type="predicted"/>
<dbReference type="EMBL" id="FZNS01000004">
    <property type="protein sequence ID" value="SNR61741.1"/>
    <property type="molecule type" value="Genomic_DNA"/>
</dbReference>
<evidence type="ECO:0008006" key="4">
    <source>
        <dbReference type="Google" id="ProtNLM"/>
    </source>
</evidence>
<feature type="transmembrane region" description="Helical" evidence="1">
    <location>
        <begin position="309"/>
        <end position="330"/>
    </location>
</feature>
<feature type="transmembrane region" description="Helical" evidence="1">
    <location>
        <begin position="187"/>
        <end position="204"/>
    </location>
</feature>
<evidence type="ECO:0000313" key="3">
    <source>
        <dbReference type="Proteomes" id="UP000198310"/>
    </source>
</evidence>
<accession>A0A238XTA2</accession>
<organism evidence="2 3">
    <name type="scientific">Hymenobacter mucosus</name>
    <dbReference type="NCBI Taxonomy" id="1411120"/>
    <lineage>
        <taxon>Bacteria</taxon>
        <taxon>Pseudomonadati</taxon>
        <taxon>Bacteroidota</taxon>
        <taxon>Cytophagia</taxon>
        <taxon>Cytophagales</taxon>
        <taxon>Hymenobacteraceae</taxon>
        <taxon>Hymenobacter</taxon>
    </lineage>
</organism>
<feature type="transmembrane region" description="Helical" evidence="1">
    <location>
        <begin position="368"/>
        <end position="386"/>
    </location>
</feature>
<feature type="transmembrane region" description="Helical" evidence="1">
    <location>
        <begin position="279"/>
        <end position="303"/>
    </location>
</feature>
<keyword evidence="1" id="KW-0812">Transmembrane</keyword>
<evidence type="ECO:0000313" key="2">
    <source>
        <dbReference type="EMBL" id="SNR61741.1"/>
    </source>
</evidence>
<keyword evidence="3" id="KW-1185">Reference proteome</keyword>
<gene>
    <name evidence="2" type="ORF">SAMN06269173_104351</name>
</gene>